<proteinExistence type="predicted"/>
<dbReference type="RefSeq" id="WP_267646631.1">
    <property type="nucleotide sequence ID" value="NZ_JANHGR010000001.1"/>
</dbReference>
<dbReference type="Pfam" id="PF02517">
    <property type="entry name" value="Rce1-like"/>
    <property type="match status" value="1"/>
</dbReference>
<dbReference type="PANTHER" id="PTHR36435">
    <property type="entry name" value="SLR1288 PROTEIN"/>
    <property type="match status" value="1"/>
</dbReference>
<feature type="transmembrane region" description="Helical" evidence="1">
    <location>
        <begin position="48"/>
        <end position="68"/>
    </location>
</feature>
<evidence type="ECO:0000256" key="1">
    <source>
        <dbReference type="SAM" id="Phobius"/>
    </source>
</evidence>
<keyword evidence="1" id="KW-0472">Membrane</keyword>
<feature type="transmembrane region" description="Helical" evidence="1">
    <location>
        <begin position="88"/>
        <end position="108"/>
    </location>
</feature>
<dbReference type="InterPro" id="IPR052710">
    <property type="entry name" value="CAAX_protease"/>
</dbReference>
<keyword evidence="1" id="KW-1133">Transmembrane helix</keyword>
<feature type="transmembrane region" description="Helical" evidence="1">
    <location>
        <begin position="160"/>
        <end position="179"/>
    </location>
</feature>
<dbReference type="Proteomes" id="UP001597139">
    <property type="component" value="Unassembled WGS sequence"/>
</dbReference>
<protein>
    <submittedName>
        <fullName evidence="3">CPBP family intramembrane glutamic endopeptidase</fullName>
        <ecNumber evidence="3">3.4.-.-</ecNumber>
    </submittedName>
</protein>
<reference evidence="3 4" key="1">
    <citation type="journal article" date="2019" name="Int. J. Syst. Evol. Microbiol.">
        <title>The Global Catalogue of Microorganisms (GCM) 10K type strain sequencing project: providing services to taxonomists for standard genome sequencing and annotation.</title>
        <authorList>
            <consortium name="The Broad Institute Genomics Platform"/>
            <consortium name="The Broad Institute Genome Sequencing Center for Infectious Disease"/>
            <person name="Wu L."/>
            <person name="Ma J."/>
        </authorList>
    </citation>
    <scope>NUCLEOTIDE SEQUENCE [LARGE SCALE GENOMIC DNA]</scope>
    <source>
        <strain evidence="3 4">CGMCC 1.12859</strain>
    </source>
</reference>
<name>A0ABD6BP34_9EURY</name>
<dbReference type="GO" id="GO:0004175">
    <property type="term" value="F:endopeptidase activity"/>
    <property type="evidence" value="ECO:0007669"/>
    <property type="project" value="UniProtKB-ARBA"/>
</dbReference>
<feature type="domain" description="CAAX prenyl protease 2/Lysostaphin resistance protein A-like" evidence="2">
    <location>
        <begin position="129"/>
        <end position="225"/>
    </location>
</feature>
<dbReference type="AlphaFoldDB" id="A0ABD6BP34"/>
<feature type="transmembrane region" description="Helical" evidence="1">
    <location>
        <begin position="185"/>
        <end position="205"/>
    </location>
</feature>
<keyword evidence="3" id="KW-0378">Hydrolase</keyword>
<organism evidence="3 4">
    <name type="scientific">Halolamina litorea</name>
    <dbReference type="NCBI Taxonomy" id="1515593"/>
    <lineage>
        <taxon>Archaea</taxon>
        <taxon>Methanobacteriati</taxon>
        <taxon>Methanobacteriota</taxon>
        <taxon>Stenosarchaea group</taxon>
        <taxon>Halobacteria</taxon>
        <taxon>Halobacteriales</taxon>
        <taxon>Haloferacaceae</taxon>
    </lineage>
</organism>
<dbReference type="InterPro" id="IPR003675">
    <property type="entry name" value="Rce1/LyrA-like_dom"/>
</dbReference>
<gene>
    <name evidence="3" type="ORF">ACFSAU_05410</name>
</gene>
<feature type="transmembrane region" description="Helical" evidence="1">
    <location>
        <begin position="212"/>
        <end position="234"/>
    </location>
</feature>
<dbReference type="EMBL" id="JBHUCZ010000002">
    <property type="protein sequence ID" value="MFD1566924.1"/>
    <property type="molecule type" value="Genomic_DNA"/>
</dbReference>
<accession>A0ABD6BP34</accession>
<evidence type="ECO:0000313" key="3">
    <source>
        <dbReference type="EMBL" id="MFD1566924.1"/>
    </source>
</evidence>
<feature type="transmembrane region" description="Helical" evidence="1">
    <location>
        <begin position="128"/>
        <end position="148"/>
    </location>
</feature>
<keyword evidence="1" id="KW-0812">Transmembrane</keyword>
<keyword evidence="4" id="KW-1185">Reference proteome</keyword>
<evidence type="ECO:0000313" key="4">
    <source>
        <dbReference type="Proteomes" id="UP001597139"/>
    </source>
</evidence>
<dbReference type="PANTHER" id="PTHR36435:SF1">
    <property type="entry name" value="CAAX AMINO TERMINAL PROTEASE FAMILY PROTEIN"/>
    <property type="match status" value="1"/>
</dbReference>
<dbReference type="GO" id="GO:0080120">
    <property type="term" value="P:CAAX-box protein maturation"/>
    <property type="evidence" value="ECO:0007669"/>
    <property type="project" value="UniProtKB-ARBA"/>
</dbReference>
<sequence length="237" mass="24436">MSTNYPSTPRALLELVALTVGVFLVSLVAGVAFIVPVLALGYGIETTLVLVGSTAVGQLAMFGLGYAYRRYRDVSVPIALPSLFQFGYVVGGVVVAIALAIGLSVLLTTLGLLPGSVISDTATTNPTFLLGLAALSVVVVAPVEEFVFRGVVQGRLRARFGAVPSIIGASLLFGSLHLANYSGNPVSIVAGALMIAAVGTVFGVVYERTGNLLVPVLVHAIYNVILLVSSYISITAV</sequence>
<dbReference type="EC" id="3.4.-.-" evidence="3"/>
<comment type="caution">
    <text evidence="3">The sequence shown here is derived from an EMBL/GenBank/DDBJ whole genome shotgun (WGS) entry which is preliminary data.</text>
</comment>
<evidence type="ECO:0000259" key="2">
    <source>
        <dbReference type="Pfam" id="PF02517"/>
    </source>
</evidence>
<feature type="transmembrane region" description="Helical" evidence="1">
    <location>
        <begin position="12"/>
        <end position="42"/>
    </location>
</feature>